<dbReference type="RefSeq" id="XP_015957007.3">
    <property type="nucleotide sequence ID" value="XM_016101521.3"/>
</dbReference>
<accession>A0A6P4CUR0</accession>
<organism evidence="9 10">
    <name type="scientific">Arachis duranensis</name>
    <name type="common">Wild peanut</name>
    <dbReference type="NCBI Taxonomy" id="130453"/>
    <lineage>
        <taxon>Eukaryota</taxon>
        <taxon>Viridiplantae</taxon>
        <taxon>Streptophyta</taxon>
        <taxon>Embryophyta</taxon>
        <taxon>Tracheophyta</taxon>
        <taxon>Spermatophyta</taxon>
        <taxon>Magnoliopsida</taxon>
        <taxon>eudicotyledons</taxon>
        <taxon>Gunneridae</taxon>
        <taxon>Pentapetalae</taxon>
        <taxon>rosids</taxon>
        <taxon>fabids</taxon>
        <taxon>Fabales</taxon>
        <taxon>Fabaceae</taxon>
        <taxon>Papilionoideae</taxon>
        <taxon>50 kb inversion clade</taxon>
        <taxon>dalbergioids sensu lato</taxon>
        <taxon>Dalbergieae</taxon>
        <taxon>Pterocarpus clade</taxon>
        <taxon>Arachis</taxon>
    </lineage>
</organism>
<reference evidence="9" key="1">
    <citation type="journal article" date="2016" name="Nat. Genet.">
        <title>The genome sequences of Arachis duranensis and Arachis ipaensis, the diploid ancestors of cultivated peanut.</title>
        <authorList>
            <person name="Bertioli D.J."/>
            <person name="Cannon S.B."/>
            <person name="Froenicke L."/>
            <person name="Huang G."/>
            <person name="Farmer A.D."/>
            <person name="Cannon E.K."/>
            <person name="Liu X."/>
            <person name="Gao D."/>
            <person name="Clevenger J."/>
            <person name="Dash S."/>
            <person name="Ren L."/>
            <person name="Moretzsohn M.C."/>
            <person name="Shirasawa K."/>
            <person name="Huang W."/>
            <person name="Vidigal B."/>
            <person name="Abernathy B."/>
            <person name="Chu Y."/>
            <person name="Niederhuth C.E."/>
            <person name="Umale P."/>
            <person name="Araujo A.C."/>
            <person name="Kozik A."/>
            <person name="Kim K.D."/>
            <person name="Burow M.D."/>
            <person name="Varshney R.K."/>
            <person name="Wang X."/>
            <person name="Zhang X."/>
            <person name="Barkley N."/>
            <person name="Guimaraes P.M."/>
            <person name="Isobe S."/>
            <person name="Guo B."/>
            <person name="Liao B."/>
            <person name="Stalker H.T."/>
            <person name="Schmitz R.J."/>
            <person name="Scheffler B.E."/>
            <person name="Leal-Bertioli S.C."/>
            <person name="Xun X."/>
            <person name="Jackson S.A."/>
            <person name="Michelmore R."/>
            <person name="Ozias-Akins P."/>
        </authorList>
    </citation>
    <scope>NUCLEOTIDE SEQUENCE [LARGE SCALE GENOMIC DNA]</scope>
    <source>
        <strain evidence="9">cv. V14167</strain>
    </source>
</reference>
<evidence type="ECO:0000256" key="2">
    <source>
        <dbReference type="ARBA" id="ARBA00022525"/>
    </source>
</evidence>
<dbReference type="Pfam" id="PF24141">
    <property type="entry name" value="LRR_ComC"/>
    <property type="match status" value="1"/>
</dbReference>
<keyword evidence="2" id="KW-0964">Secreted</keyword>
<keyword evidence="5" id="KW-0677">Repeat</keyword>
<evidence type="ECO:0000256" key="4">
    <source>
        <dbReference type="ARBA" id="ARBA00022729"/>
    </source>
</evidence>
<dbReference type="GeneID" id="107481271"/>
<evidence type="ECO:0000256" key="6">
    <source>
        <dbReference type="SAM" id="MobiDB-lite"/>
    </source>
</evidence>
<dbReference type="InterPro" id="IPR051582">
    <property type="entry name" value="LRR_extensin-like_regulator"/>
</dbReference>
<dbReference type="SUPFAM" id="SSF52058">
    <property type="entry name" value="L domain-like"/>
    <property type="match status" value="1"/>
</dbReference>
<evidence type="ECO:0000256" key="3">
    <source>
        <dbReference type="ARBA" id="ARBA00022614"/>
    </source>
</evidence>
<dbReference type="InterPro" id="IPR013210">
    <property type="entry name" value="LRR_N_plant-typ"/>
</dbReference>
<feature type="domain" description="Leucine-rich repeat-containing N-terminal plant-type" evidence="7">
    <location>
        <begin position="101"/>
        <end position="133"/>
    </location>
</feature>
<comment type="subcellular location">
    <subcellularLocation>
        <location evidence="1">Secreted</location>
    </subcellularLocation>
</comment>
<evidence type="ECO:0000313" key="9">
    <source>
        <dbReference type="Proteomes" id="UP000515211"/>
    </source>
</evidence>
<reference evidence="10" key="2">
    <citation type="submission" date="2025-08" db="UniProtKB">
        <authorList>
            <consortium name="RefSeq"/>
        </authorList>
    </citation>
    <scope>IDENTIFICATION</scope>
    <source>
        <tissue evidence="10">Whole plant</tissue>
    </source>
</reference>
<keyword evidence="9" id="KW-1185">Reference proteome</keyword>
<dbReference type="Pfam" id="PF08263">
    <property type="entry name" value="LRRNT_2"/>
    <property type="match status" value="1"/>
</dbReference>
<dbReference type="PANTHER" id="PTHR32093:SF131">
    <property type="entry name" value="LEUCINE-RICH REPEAT-CONTAINING N-TERMINAL PLANT-TYPE DOMAIN-CONTAINING PROTEIN"/>
    <property type="match status" value="1"/>
</dbReference>
<evidence type="ECO:0000259" key="8">
    <source>
        <dbReference type="Pfam" id="PF24141"/>
    </source>
</evidence>
<dbReference type="GO" id="GO:0005576">
    <property type="term" value="C:extracellular region"/>
    <property type="evidence" value="ECO:0007669"/>
    <property type="project" value="UniProtKB-SubCell"/>
</dbReference>
<dbReference type="Gene3D" id="3.80.10.10">
    <property type="entry name" value="Ribonuclease Inhibitor"/>
    <property type="match status" value="2"/>
</dbReference>
<evidence type="ECO:0000256" key="1">
    <source>
        <dbReference type="ARBA" id="ARBA00004613"/>
    </source>
</evidence>
<dbReference type="PANTHER" id="PTHR32093">
    <property type="entry name" value="LEUCINE-RICH REPEAT EXTENSIN-LIKE PROTEIN 3-RELATED"/>
    <property type="match status" value="1"/>
</dbReference>
<feature type="compositionally biased region" description="Pro residues" evidence="6">
    <location>
        <begin position="55"/>
        <end position="92"/>
    </location>
</feature>
<keyword evidence="4" id="KW-0732">Signal</keyword>
<evidence type="ECO:0000256" key="5">
    <source>
        <dbReference type="ARBA" id="ARBA00022737"/>
    </source>
</evidence>
<dbReference type="InterPro" id="IPR057013">
    <property type="entry name" value="LRR_ComC"/>
</dbReference>
<protein>
    <submittedName>
        <fullName evidence="10">Leucine-rich repeat extensin-like protein 3</fullName>
    </submittedName>
</protein>
<evidence type="ECO:0000259" key="7">
    <source>
        <dbReference type="Pfam" id="PF08263"/>
    </source>
</evidence>
<name>A0A6P4CUR0_ARADU</name>
<dbReference type="KEGG" id="adu:107481271"/>
<dbReference type="InterPro" id="IPR032675">
    <property type="entry name" value="LRR_dom_sf"/>
</dbReference>
<keyword evidence="3" id="KW-0433">Leucine-rich repeat</keyword>
<dbReference type="AlphaFoldDB" id="A0A6P4CUR0"/>
<proteinExistence type="predicted"/>
<gene>
    <name evidence="10" type="primary">LOC107481271</name>
</gene>
<feature type="domain" description="EGF-like" evidence="8">
    <location>
        <begin position="189"/>
        <end position="286"/>
    </location>
</feature>
<evidence type="ECO:0000313" key="10">
    <source>
        <dbReference type="RefSeq" id="XP_015957007.3"/>
    </source>
</evidence>
<sequence>MGTITSINALLLFMLSTFLLFYFPYFAIGKDEAGRPLTIPGFTLATATTTITTAPLPPPPPPPPPPTCPPPSPPPRPPPPPPPPPPPRPPPQTRLIRARGVLLKFKKFEIVDKTGYTNNWKGSNPCKYNGIRCATYPNSKETAVAGIDLNQAQITGVKNGTLKLSDVLGEIPELTFFHVNSNGFGGNLPDLSVKKFKYFYELDLSNNKLSGAFPMQVLQATNLTFLDIRFNQLSGPIPPELFVQDLDVIFINNNFFSGNLPSNFGSTPARYLTFANNQFSGTIPSSIGKASKTLTEVLFLGNNLDGCLPYEIGLLGKATVFDASKNIITGPIPHSFGCLKSIQFLNLASNQLYGAVPEIVCILPGLRNNGNLSLSDNYFTQVGPECLKLIENKVLDVNNNCILGLPNQRSPEECHAFFSNVKPCSNPKFFHYIPCKTYYSQLHSQAAAAPLLQEDSSFYSSPPEPVTYKTLRPHRL</sequence>
<dbReference type="Proteomes" id="UP000515211">
    <property type="component" value="Chromosome 1"/>
</dbReference>
<dbReference type="SUPFAM" id="SSF101447">
    <property type="entry name" value="Formin homology 2 domain (FH2 domain)"/>
    <property type="match status" value="1"/>
</dbReference>
<feature type="region of interest" description="Disordered" evidence="6">
    <location>
        <begin position="51"/>
        <end position="92"/>
    </location>
</feature>